<dbReference type="Proteomes" id="UP001328107">
    <property type="component" value="Unassembled WGS sequence"/>
</dbReference>
<evidence type="ECO:0000313" key="4">
    <source>
        <dbReference type="Proteomes" id="UP001328107"/>
    </source>
</evidence>
<comment type="caution">
    <text evidence="3">The sequence shown here is derived from an EMBL/GenBank/DDBJ whole genome shotgun (WGS) entry which is preliminary data.</text>
</comment>
<dbReference type="Pfam" id="PF16209">
    <property type="entry name" value="PhoLip_ATPase_N"/>
    <property type="match status" value="1"/>
</dbReference>
<dbReference type="InterPro" id="IPR023298">
    <property type="entry name" value="ATPase_P-typ_TM_dom_sf"/>
</dbReference>
<keyword evidence="1" id="KW-0472">Membrane</keyword>
<dbReference type="PANTHER" id="PTHR24092">
    <property type="entry name" value="PROBABLE PHOSPHOLIPID-TRANSPORTING ATPASE"/>
    <property type="match status" value="1"/>
</dbReference>
<dbReference type="PANTHER" id="PTHR24092:SF218">
    <property type="entry name" value="PHOSPHOLIPID-TRANSPORTING ATPASE"/>
    <property type="match status" value="1"/>
</dbReference>
<organism evidence="3 4">
    <name type="scientific">Pristionchus mayeri</name>
    <dbReference type="NCBI Taxonomy" id="1317129"/>
    <lineage>
        <taxon>Eukaryota</taxon>
        <taxon>Metazoa</taxon>
        <taxon>Ecdysozoa</taxon>
        <taxon>Nematoda</taxon>
        <taxon>Chromadorea</taxon>
        <taxon>Rhabditida</taxon>
        <taxon>Rhabditina</taxon>
        <taxon>Diplogasteromorpha</taxon>
        <taxon>Diplogasteroidea</taxon>
        <taxon>Neodiplogasteridae</taxon>
        <taxon>Pristionchus</taxon>
    </lineage>
</organism>
<dbReference type="GO" id="GO:0005886">
    <property type="term" value="C:plasma membrane"/>
    <property type="evidence" value="ECO:0007669"/>
    <property type="project" value="TreeGrafter"/>
</dbReference>
<dbReference type="GO" id="GO:0045332">
    <property type="term" value="P:phospholipid translocation"/>
    <property type="evidence" value="ECO:0007669"/>
    <property type="project" value="TreeGrafter"/>
</dbReference>
<dbReference type="InterPro" id="IPR032631">
    <property type="entry name" value="P-type_ATPase_N"/>
</dbReference>
<feature type="domain" description="P-type ATPase N-terminal" evidence="2">
    <location>
        <begin position="1"/>
        <end position="36"/>
    </location>
</feature>
<dbReference type="GO" id="GO:0140326">
    <property type="term" value="F:ATPase-coupled intramembrane lipid transporter activity"/>
    <property type="evidence" value="ECO:0007669"/>
    <property type="project" value="TreeGrafter"/>
</dbReference>
<keyword evidence="4" id="KW-1185">Reference proteome</keyword>
<reference evidence="4" key="1">
    <citation type="submission" date="2022-10" db="EMBL/GenBank/DDBJ databases">
        <title>Genome assembly of Pristionchus species.</title>
        <authorList>
            <person name="Yoshida K."/>
            <person name="Sommer R.J."/>
        </authorList>
    </citation>
    <scope>NUCLEOTIDE SEQUENCE [LARGE SCALE GENOMIC DNA]</scope>
    <source>
        <strain evidence="4">RS5460</strain>
    </source>
</reference>
<dbReference type="SUPFAM" id="SSF81665">
    <property type="entry name" value="Calcium ATPase, transmembrane domain M"/>
    <property type="match status" value="1"/>
</dbReference>
<keyword evidence="1" id="KW-1133">Transmembrane helix</keyword>
<evidence type="ECO:0000259" key="2">
    <source>
        <dbReference type="Pfam" id="PF16209"/>
    </source>
</evidence>
<evidence type="ECO:0000256" key="1">
    <source>
        <dbReference type="SAM" id="Phobius"/>
    </source>
</evidence>
<keyword evidence="1" id="KW-0812">Transmembrane</keyword>
<feature type="transmembrane region" description="Helical" evidence="1">
    <location>
        <begin position="20"/>
        <end position="39"/>
    </location>
</feature>
<sequence>ISTTKYNLLTFIPKNLWEQFYRLANIYFVFIIGTDFFLAQYDVHIFIDPVVFILLLTAVKDALEDLRRHRLDSKVNNTTCRVWDNNANRFRKMKWKHILVGDILHIASKFRL</sequence>
<accession>A0AAN4ZET6</accession>
<name>A0AAN4ZET6_9BILA</name>
<protein>
    <recommendedName>
        <fullName evidence="2">P-type ATPase N-terminal domain-containing protein</fullName>
    </recommendedName>
</protein>
<dbReference type="AlphaFoldDB" id="A0AAN4ZET6"/>
<gene>
    <name evidence="3" type="ORF">PMAYCL1PPCAC_09661</name>
</gene>
<dbReference type="EMBL" id="BTRK01000002">
    <property type="protein sequence ID" value="GMR39466.1"/>
    <property type="molecule type" value="Genomic_DNA"/>
</dbReference>
<feature type="transmembrane region" description="Helical" evidence="1">
    <location>
        <begin position="45"/>
        <end position="63"/>
    </location>
</feature>
<feature type="non-terminal residue" evidence="3">
    <location>
        <position position="1"/>
    </location>
</feature>
<evidence type="ECO:0000313" key="3">
    <source>
        <dbReference type="EMBL" id="GMR39466.1"/>
    </source>
</evidence>
<proteinExistence type="predicted"/>